<dbReference type="GO" id="GO:0002949">
    <property type="term" value="P:tRNA threonylcarbamoyladenosine modification"/>
    <property type="evidence" value="ECO:0007669"/>
    <property type="project" value="InterPro"/>
</dbReference>
<gene>
    <name evidence="11" type="ORF">XE03_1239</name>
</gene>
<dbReference type="SUPFAM" id="SSF52540">
    <property type="entry name" value="P-loop containing nucleoside triphosphate hydrolases"/>
    <property type="match status" value="1"/>
</dbReference>
<dbReference type="Pfam" id="PF02367">
    <property type="entry name" value="TsaE"/>
    <property type="match status" value="1"/>
</dbReference>
<evidence type="ECO:0000256" key="3">
    <source>
        <dbReference type="ARBA" id="ARBA00019010"/>
    </source>
</evidence>
<dbReference type="GO" id="GO:0005524">
    <property type="term" value="F:ATP binding"/>
    <property type="evidence" value="ECO:0007669"/>
    <property type="project" value="UniProtKB-KW"/>
</dbReference>
<dbReference type="NCBIfam" id="TIGR00150">
    <property type="entry name" value="T6A_YjeE"/>
    <property type="match status" value="1"/>
</dbReference>
<dbReference type="PANTHER" id="PTHR33540">
    <property type="entry name" value="TRNA THREONYLCARBAMOYLADENOSINE BIOSYNTHESIS PROTEIN TSAE"/>
    <property type="match status" value="1"/>
</dbReference>
<protein>
    <recommendedName>
        <fullName evidence="3">tRNA threonylcarbamoyladenosine biosynthesis protein TsaE</fullName>
    </recommendedName>
    <alternativeName>
        <fullName evidence="10">t(6)A37 threonylcarbamoyladenosine biosynthesis protein TsaE</fullName>
    </alternativeName>
</protein>
<accession>A0A101I0F9</accession>
<keyword evidence="7" id="KW-0547">Nucleotide-binding</keyword>
<evidence type="ECO:0000256" key="7">
    <source>
        <dbReference type="ARBA" id="ARBA00022741"/>
    </source>
</evidence>
<comment type="caution">
    <text evidence="11">The sequence shown here is derived from an EMBL/GenBank/DDBJ whole genome shotgun (WGS) entry which is preliminary data.</text>
</comment>
<dbReference type="AlphaFoldDB" id="A0A101I0F9"/>
<evidence type="ECO:0000313" key="11">
    <source>
        <dbReference type="EMBL" id="KUK86751.1"/>
    </source>
</evidence>
<keyword evidence="6" id="KW-0479">Metal-binding</keyword>
<keyword evidence="9" id="KW-0460">Magnesium</keyword>
<keyword evidence="4" id="KW-0963">Cytoplasm</keyword>
<dbReference type="GO" id="GO:0046872">
    <property type="term" value="F:metal ion binding"/>
    <property type="evidence" value="ECO:0007669"/>
    <property type="project" value="UniProtKB-KW"/>
</dbReference>
<evidence type="ECO:0000256" key="4">
    <source>
        <dbReference type="ARBA" id="ARBA00022490"/>
    </source>
</evidence>
<sequence>MSMEKIFTVEKVEELSEIVDFILNIKVSSPVIFLYGNLGAGKTEFVRSFSKRFGIDNVSSPTFNIVHCYENDNVKITHIDLYRITSLSHFFELDPYQLFEESTFTFIEWPEILDSLDFYDYHLIKIFFEFFDDKRKVKILC</sequence>
<keyword evidence="5" id="KW-0819">tRNA processing</keyword>
<dbReference type="PANTHER" id="PTHR33540:SF2">
    <property type="entry name" value="TRNA THREONYLCARBAMOYLADENOSINE BIOSYNTHESIS PROTEIN TSAE"/>
    <property type="match status" value="1"/>
</dbReference>
<evidence type="ECO:0000256" key="6">
    <source>
        <dbReference type="ARBA" id="ARBA00022723"/>
    </source>
</evidence>
<evidence type="ECO:0000256" key="1">
    <source>
        <dbReference type="ARBA" id="ARBA00004496"/>
    </source>
</evidence>
<organism evidence="11 12">
    <name type="scientific">candidate division TA06 bacterium 34_109</name>
    <dbReference type="NCBI Taxonomy" id="1635277"/>
    <lineage>
        <taxon>Bacteria</taxon>
        <taxon>Bacteria division TA06</taxon>
    </lineage>
</organism>
<comment type="similarity">
    <text evidence="2">Belongs to the TsaE family.</text>
</comment>
<dbReference type="GO" id="GO:0005737">
    <property type="term" value="C:cytoplasm"/>
    <property type="evidence" value="ECO:0007669"/>
    <property type="project" value="UniProtKB-SubCell"/>
</dbReference>
<name>A0A101I0F9_UNCT6</name>
<evidence type="ECO:0000256" key="2">
    <source>
        <dbReference type="ARBA" id="ARBA00007599"/>
    </source>
</evidence>
<reference evidence="12" key="1">
    <citation type="journal article" date="2015" name="MBio">
        <title>Genome-Resolved Metagenomic Analysis Reveals Roles for Candidate Phyla and Other Microbial Community Members in Biogeochemical Transformations in Oil Reservoirs.</title>
        <authorList>
            <person name="Hu P."/>
            <person name="Tom L."/>
            <person name="Singh A."/>
            <person name="Thomas B.C."/>
            <person name="Baker B.J."/>
            <person name="Piceno Y.M."/>
            <person name="Andersen G.L."/>
            <person name="Banfield J.F."/>
        </authorList>
    </citation>
    <scope>NUCLEOTIDE SEQUENCE [LARGE SCALE GENOMIC DNA]</scope>
</reference>
<comment type="subcellular location">
    <subcellularLocation>
        <location evidence="1">Cytoplasm</location>
    </subcellularLocation>
</comment>
<dbReference type="PATRIC" id="fig|1635277.3.peg.1732"/>
<evidence type="ECO:0000256" key="9">
    <source>
        <dbReference type="ARBA" id="ARBA00022842"/>
    </source>
</evidence>
<dbReference type="Proteomes" id="UP000053467">
    <property type="component" value="Unassembled WGS sequence"/>
</dbReference>
<dbReference type="EMBL" id="LGGX01000012">
    <property type="protein sequence ID" value="KUK86751.1"/>
    <property type="molecule type" value="Genomic_DNA"/>
</dbReference>
<evidence type="ECO:0000256" key="5">
    <source>
        <dbReference type="ARBA" id="ARBA00022694"/>
    </source>
</evidence>
<keyword evidence="8" id="KW-0067">ATP-binding</keyword>
<proteinExistence type="inferred from homology"/>
<evidence type="ECO:0000256" key="8">
    <source>
        <dbReference type="ARBA" id="ARBA00022840"/>
    </source>
</evidence>
<evidence type="ECO:0000256" key="10">
    <source>
        <dbReference type="ARBA" id="ARBA00032441"/>
    </source>
</evidence>
<dbReference type="InterPro" id="IPR003442">
    <property type="entry name" value="T6A_TsaE"/>
</dbReference>
<dbReference type="InterPro" id="IPR027417">
    <property type="entry name" value="P-loop_NTPase"/>
</dbReference>
<dbReference type="Gene3D" id="3.40.50.300">
    <property type="entry name" value="P-loop containing nucleotide triphosphate hydrolases"/>
    <property type="match status" value="1"/>
</dbReference>
<evidence type="ECO:0000313" key="12">
    <source>
        <dbReference type="Proteomes" id="UP000053467"/>
    </source>
</evidence>